<organism evidence="8">
    <name type="scientific">Blastobotrys adeninivorans</name>
    <name type="common">Yeast</name>
    <name type="synonym">Arxula adeninivorans</name>
    <dbReference type="NCBI Taxonomy" id="409370"/>
    <lineage>
        <taxon>Eukaryota</taxon>
        <taxon>Fungi</taxon>
        <taxon>Dikarya</taxon>
        <taxon>Ascomycota</taxon>
        <taxon>Saccharomycotina</taxon>
        <taxon>Dipodascomycetes</taxon>
        <taxon>Dipodascales</taxon>
        <taxon>Trichomonascaceae</taxon>
        <taxon>Blastobotrys</taxon>
    </lineage>
</organism>
<dbReference type="Pfam" id="PF07034">
    <property type="entry name" value="ORC3_N"/>
    <property type="match status" value="1"/>
</dbReference>
<dbReference type="AlphaFoldDB" id="A0A060SYU4"/>
<name>A0A060SYU4_BLAAD</name>
<evidence type="ECO:0000259" key="6">
    <source>
        <dbReference type="Pfam" id="PF07034"/>
    </source>
</evidence>
<dbReference type="GO" id="GO:0003688">
    <property type="term" value="F:DNA replication origin binding"/>
    <property type="evidence" value="ECO:0007669"/>
    <property type="project" value="TreeGrafter"/>
</dbReference>
<dbReference type="InterPro" id="IPR020795">
    <property type="entry name" value="ORC3"/>
</dbReference>
<dbReference type="CDD" id="cd20704">
    <property type="entry name" value="Orc3"/>
    <property type="match status" value="1"/>
</dbReference>
<gene>
    <name evidence="8" type="ORF">GNLVRS02_ARAD1C03652g</name>
</gene>
<dbReference type="EMBL" id="HG937693">
    <property type="protein sequence ID" value="CDP34055.1"/>
    <property type="molecule type" value="Genomic_DNA"/>
</dbReference>
<proteinExistence type="inferred from homology"/>
<feature type="domain" description="Origin recognition complex subunit 3 winged helix C-terminal" evidence="7">
    <location>
        <begin position="559"/>
        <end position="658"/>
    </location>
</feature>
<dbReference type="PANTHER" id="PTHR12748:SF0">
    <property type="entry name" value="ORIGIN RECOGNITION COMPLEX SUBUNIT 3"/>
    <property type="match status" value="1"/>
</dbReference>
<keyword evidence="5" id="KW-0539">Nucleus</keyword>
<keyword evidence="4" id="KW-0238">DNA-binding</keyword>
<dbReference type="GO" id="GO:0005656">
    <property type="term" value="C:nuclear pre-replicative complex"/>
    <property type="evidence" value="ECO:0007669"/>
    <property type="project" value="TreeGrafter"/>
</dbReference>
<evidence type="ECO:0000256" key="2">
    <source>
        <dbReference type="ARBA" id="ARBA00010977"/>
    </source>
</evidence>
<dbReference type="GO" id="GO:0006270">
    <property type="term" value="P:DNA replication initiation"/>
    <property type="evidence" value="ECO:0007669"/>
    <property type="project" value="TreeGrafter"/>
</dbReference>
<dbReference type="PANTHER" id="PTHR12748">
    <property type="entry name" value="ORIGIN RECOGNITION COMPLEX SUBUNIT 3"/>
    <property type="match status" value="1"/>
</dbReference>
<reference evidence="8" key="1">
    <citation type="submission" date="2014-02" db="EMBL/GenBank/DDBJ databases">
        <authorList>
            <person name="Genoscope - CEA"/>
        </authorList>
    </citation>
    <scope>NUCLEOTIDE SEQUENCE</scope>
    <source>
        <strain evidence="8">LS3</strain>
    </source>
</reference>
<reference evidence="8" key="2">
    <citation type="submission" date="2014-06" db="EMBL/GenBank/DDBJ databases">
        <title>The complete genome of Blastobotrys (Arxula) adeninivorans LS3 - a yeast of biotechnological interest.</title>
        <authorList>
            <person name="Kunze G."/>
            <person name="Gaillardin C."/>
            <person name="Czernicka M."/>
            <person name="Durrens P."/>
            <person name="Martin T."/>
            <person name="Boer E."/>
            <person name="Gabaldon T."/>
            <person name="Cruz J."/>
            <person name="Talla E."/>
            <person name="Marck C."/>
            <person name="Goffeau A."/>
            <person name="Barbe V."/>
            <person name="Baret P."/>
            <person name="Baronian K."/>
            <person name="Beier S."/>
            <person name="Bleykasten C."/>
            <person name="Bode R."/>
            <person name="Casaregola S."/>
            <person name="Despons L."/>
            <person name="Fairhead C."/>
            <person name="Giersberg M."/>
            <person name="Gierski P."/>
            <person name="Hahnel U."/>
            <person name="Hartmann A."/>
            <person name="Jankowska D."/>
            <person name="Jubin C."/>
            <person name="Jung P."/>
            <person name="Lafontaine I."/>
            <person name="Leh-Louis V."/>
            <person name="Lemaire M."/>
            <person name="Marcet-Houben M."/>
            <person name="Mascher M."/>
            <person name="Morel G."/>
            <person name="Richard G.-F."/>
            <person name="Riechen J."/>
            <person name="Sacerdot C."/>
            <person name="Sarkar A."/>
            <person name="Savel G."/>
            <person name="Schacherer J."/>
            <person name="Sherman D."/>
            <person name="Straub M.-L."/>
            <person name="Stein N."/>
            <person name="Thierry A."/>
            <person name="Trautwein-Schult A."/>
            <person name="Westhof E."/>
            <person name="Worch S."/>
            <person name="Dujon B."/>
            <person name="Souciet J.-L."/>
            <person name="Wincker P."/>
            <person name="Scholz U."/>
            <person name="Neuveglise N."/>
        </authorList>
    </citation>
    <scope>NUCLEOTIDE SEQUENCE</scope>
    <source>
        <strain evidence="8">LS3</strain>
    </source>
</reference>
<dbReference type="Pfam" id="PF18137">
    <property type="entry name" value="WHD_ORC"/>
    <property type="match status" value="1"/>
</dbReference>
<comment type="similarity">
    <text evidence="2">Belongs to the ORC3 family.</text>
</comment>
<dbReference type="PhylomeDB" id="A0A060SYU4"/>
<feature type="domain" description="Origin recognition complex subunit 3 N-terminal" evidence="6">
    <location>
        <begin position="34"/>
        <end position="333"/>
    </location>
</feature>
<evidence type="ECO:0000256" key="3">
    <source>
        <dbReference type="ARBA" id="ARBA00022705"/>
    </source>
</evidence>
<evidence type="ECO:0000256" key="4">
    <source>
        <dbReference type="ARBA" id="ARBA00023125"/>
    </source>
</evidence>
<evidence type="ECO:0000313" key="8">
    <source>
        <dbReference type="EMBL" id="CDP34055.1"/>
    </source>
</evidence>
<sequence length="661" mass="75811">MEDPYSQRTSYFLDRKSIKASSPIPDSLYNEIRSLDDKSTPFVRLLGGNESPDATRTRWKLYNKAWTAQKSKIDDLLNSANDQLLEDISSFVRDTWNCDDEAAVDTALILPGSNIANHLRMFSQIRDRMSQLDNTYMASISSKESPNLKTALKMLVGRLTKEESEIGEEELGFDRRLRYDLDIITDWCQRQAKLSKTSVDNMRIVIMVEDADSFEISILTGLIRMLQSYISSIPFKLMLSVATSPEVFQDKLPRSCIAMINGRPFHAQMTDGIEKILEATMFTVDANTLLVGPKLFNQLIHRQLESMQSVEAFISSLKFMFMTHYFANPFCLFSRCGFEDDPLAYDSVKNLITPDHLRAIRMMNSFKNVTAQAAEKSPDMAKRLLEDDDYLVSVFPAAIKEFRRYYDYVLTCIDLIIMIQRALNRPTSKKSELYPQALTGTLLKSEAVENLILDATGSTDASVAVSIYQQLKGLSSKSEGLKGLYNSFNHEFGEMLTWVSKQDLNAPNKQPFNGMNQIMEFLFVNMQKSTTPYSDFLLYEAFLVDASALLETVFVPTHRPAIELALSDPRHYWGISSNENYFDPPISILYHLYRESSLFINSFDYYTAFKYMLPTPEDDMEWDKRALAWFLQGIVELKMLGILRDSKRKFECVEKLAWRDL</sequence>
<dbReference type="GO" id="GO:0005664">
    <property type="term" value="C:nuclear origin of replication recognition complex"/>
    <property type="evidence" value="ECO:0007669"/>
    <property type="project" value="InterPro"/>
</dbReference>
<keyword evidence="3" id="KW-0235">DNA replication</keyword>
<evidence type="ECO:0000256" key="1">
    <source>
        <dbReference type="ARBA" id="ARBA00004123"/>
    </source>
</evidence>
<dbReference type="InterPro" id="IPR045667">
    <property type="entry name" value="ORC3_N"/>
</dbReference>
<accession>A0A060SYU4</accession>
<dbReference type="InterPro" id="IPR040855">
    <property type="entry name" value="ORC_WH_C"/>
</dbReference>
<comment type="subcellular location">
    <subcellularLocation>
        <location evidence="1">Nucleus</location>
    </subcellularLocation>
</comment>
<dbReference type="GO" id="GO:0031261">
    <property type="term" value="C:DNA replication preinitiation complex"/>
    <property type="evidence" value="ECO:0007669"/>
    <property type="project" value="TreeGrafter"/>
</dbReference>
<evidence type="ECO:0000256" key="5">
    <source>
        <dbReference type="ARBA" id="ARBA00023242"/>
    </source>
</evidence>
<evidence type="ECO:0000259" key="7">
    <source>
        <dbReference type="Pfam" id="PF18137"/>
    </source>
</evidence>
<protein>
    <submittedName>
        <fullName evidence="8">ARAD1C03652p</fullName>
    </submittedName>
</protein>